<dbReference type="PANTHER" id="PTHR23135">
    <property type="entry name" value="MUR LIGASE FAMILY MEMBER"/>
    <property type="match status" value="1"/>
</dbReference>
<dbReference type="GO" id="GO:0016881">
    <property type="term" value="F:acid-amino acid ligase activity"/>
    <property type="evidence" value="ECO:0007669"/>
    <property type="project" value="InterPro"/>
</dbReference>
<dbReference type="AlphaFoldDB" id="A0A381PRJ9"/>
<feature type="domain" description="Mur ligase central" evidence="3">
    <location>
        <begin position="51"/>
        <end position="249"/>
    </location>
</feature>
<dbReference type="GO" id="GO:0005737">
    <property type="term" value="C:cytoplasm"/>
    <property type="evidence" value="ECO:0007669"/>
    <property type="project" value="InterPro"/>
</dbReference>
<dbReference type="NCBIfam" id="NF001126">
    <property type="entry name" value="PRK00139.1-4"/>
    <property type="match status" value="1"/>
</dbReference>
<dbReference type="SUPFAM" id="SSF53244">
    <property type="entry name" value="MurD-like peptide ligases, peptide-binding domain"/>
    <property type="match status" value="1"/>
</dbReference>
<evidence type="ECO:0000259" key="3">
    <source>
        <dbReference type="Pfam" id="PF08245"/>
    </source>
</evidence>
<protein>
    <recommendedName>
        <fullName evidence="5">Mur ligase central domain-containing protein</fullName>
    </recommendedName>
</protein>
<dbReference type="Gene3D" id="3.90.190.20">
    <property type="entry name" value="Mur ligase, C-terminal domain"/>
    <property type="match status" value="1"/>
</dbReference>
<dbReference type="GO" id="GO:0005524">
    <property type="term" value="F:ATP binding"/>
    <property type="evidence" value="ECO:0007669"/>
    <property type="project" value="InterPro"/>
</dbReference>
<comment type="similarity">
    <text evidence="1">Belongs to the MurCDEF family. MurE subfamily.</text>
</comment>
<feature type="domain" description="Mur ligase C-terminal" evidence="2">
    <location>
        <begin position="273"/>
        <end position="399"/>
    </location>
</feature>
<dbReference type="PANTHER" id="PTHR23135:SF4">
    <property type="entry name" value="UDP-N-ACETYLMURAMOYL-L-ALANYL-D-GLUTAMATE--2,6-DIAMINOPIMELATE LIGASE MURE HOMOLOG, CHLOROPLASTIC"/>
    <property type="match status" value="1"/>
</dbReference>
<sequence>MNKKAVCVISDSNDVEETDRIIKVENARKALTCLASNYYGNPEKHIKTIGITGTNGKTSTTLILKDILEADGKKVIQIGTLGVIPDITNLNLSLTTPDSISLFQILHHAVKEQFDYAVLEVSSHALSQNRVDSIAFDAVGFTNFSLDHLDYHKSLENYFNDKKKLFNLIKDGNNPLVLSDSSYGEDICKDYPNSKKISLKNDQADYFCTKFSINQDGITGTMVSGNCSLEINSELKGRYNLENIILASSIALELGVQSSIIEKGINNCNYISGRHENISKPGFPDIIVDYGHTPDAYVNMLSSLKEIYPNKKIKVLFGAGGNRDQSKRTEMAKAVEQFATECYIVPDNPRFENINDINNDVIKGFSKDIYTVFDDREKGLLIALEHLDADDILVIFGKGNEEFQEINGKKLYYSDRKIIESFYAS</sequence>
<dbReference type="InterPro" id="IPR004101">
    <property type="entry name" value="Mur_ligase_C"/>
</dbReference>
<evidence type="ECO:0000259" key="2">
    <source>
        <dbReference type="Pfam" id="PF02875"/>
    </source>
</evidence>
<dbReference type="SUPFAM" id="SSF53623">
    <property type="entry name" value="MurD-like peptide ligases, catalytic domain"/>
    <property type="match status" value="1"/>
</dbReference>
<dbReference type="NCBIfam" id="TIGR01085">
    <property type="entry name" value="murE"/>
    <property type="match status" value="1"/>
</dbReference>
<dbReference type="Gene3D" id="3.40.1190.10">
    <property type="entry name" value="Mur-like, catalytic domain"/>
    <property type="match status" value="1"/>
</dbReference>
<evidence type="ECO:0000256" key="1">
    <source>
        <dbReference type="ARBA" id="ARBA00005898"/>
    </source>
</evidence>
<organism evidence="4">
    <name type="scientific">marine metagenome</name>
    <dbReference type="NCBI Taxonomy" id="408172"/>
    <lineage>
        <taxon>unclassified sequences</taxon>
        <taxon>metagenomes</taxon>
        <taxon>ecological metagenomes</taxon>
    </lineage>
</organism>
<dbReference type="Pfam" id="PF02875">
    <property type="entry name" value="Mur_ligase_C"/>
    <property type="match status" value="1"/>
</dbReference>
<gene>
    <name evidence="4" type="ORF">METZ01_LOCUS22506</name>
</gene>
<proteinExistence type="inferred from homology"/>
<evidence type="ECO:0008006" key="5">
    <source>
        <dbReference type="Google" id="ProtNLM"/>
    </source>
</evidence>
<dbReference type="Pfam" id="PF08245">
    <property type="entry name" value="Mur_ligase_M"/>
    <property type="match status" value="1"/>
</dbReference>
<dbReference type="InterPro" id="IPR005761">
    <property type="entry name" value="UDP-N-AcMur-Glu-dNH2Pim_ligase"/>
</dbReference>
<dbReference type="GO" id="GO:0051301">
    <property type="term" value="P:cell division"/>
    <property type="evidence" value="ECO:0007669"/>
    <property type="project" value="InterPro"/>
</dbReference>
<dbReference type="InterPro" id="IPR036565">
    <property type="entry name" value="Mur-like_cat_sf"/>
</dbReference>
<dbReference type="InterPro" id="IPR036615">
    <property type="entry name" value="Mur_ligase_C_dom_sf"/>
</dbReference>
<dbReference type="GO" id="GO:0008360">
    <property type="term" value="P:regulation of cell shape"/>
    <property type="evidence" value="ECO:0007669"/>
    <property type="project" value="InterPro"/>
</dbReference>
<name>A0A381PRJ9_9ZZZZ</name>
<accession>A0A381PRJ9</accession>
<evidence type="ECO:0000313" key="4">
    <source>
        <dbReference type="EMBL" id="SUZ69652.1"/>
    </source>
</evidence>
<dbReference type="EMBL" id="UINC01001068">
    <property type="protein sequence ID" value="SUZ69652.1"/>
    <property type="molecule type" value="Genomic_DNA"/>
</dbReference>
<dbReference type="InterPro" id="IPR013221">
    <property type="entry name" value="Mur_ligase_cen"/>
</dbReference>
<reference evidence="4" key="1">
    <citation type="submission" date="2018-05" db="EMBL/GenBank/DDBJ databases">
        <authorList>
            <person name="Lanie J.A."/>
            <person name="Ng W.-L."/>
            <person name="Kazmierczak K.M."/>
            <person name="Andrzejewski T.M."/>
            <person name="Davidsen T.M."/>
            <person name="Wayne K.J."/>
            <person name="Tettelin H."/>
            <person name="Glass J.I."/>
            <person name="Rusch D."/>
            <person name="Podicherti R."/>
            <person name="Tsui H.-C.T."/>
            <person name="Winkler M.E."/>
        </authorList>
    </citation>
    <scope>NUCLEOTIDE SEQUENCE</scope>
</reference>